<dbReference type="PANTHER" id="PTHR30250">
    <property type="entry name" value="PST FAMILY PREDICTED COLANIC ACID TRANSPORTER"/>
    <property type="match status" value="1"/>
</dbReference>
<keyword evidence="5 6" id="KW-0472">Membrane</keyword>
<keyword evidence="2" id="KW-1003">Cell membrane</keyword>
<evidence type="ECO:0000313" key="8">
    <source>
        <dbReference type="Proteomes" id="UP000184036"/>
    </source>
</evidence>
<gene>
    <name evidence="7" type="ORF">SAMN05444396_10480</name>
</gene>
<accession>A0A1M5GQ11</accession>
<feature type="transmembrane region" description="Helical" evidence="6">
    <location>
        <begin position="309"/>
        <end position="331"/>
    </location>
</feature>
<keyword evidence="3 6" id="KW-0812">Transmembrane</keyword>
<dbReference type="EMBL" id="FQWE01000004">
    <property type="protein sequence ID" value="SHG05796.1"/>
    <property type="molecule type" value="Genomic_DNA"/>
</dbReference>
<feature type="transmembrane region" description="Helical" evidence="6">
    <location>
        <begin position="97"/>
        <end position="120"/>
    </location>
</feature>
<dbReference type="InterPro" id="IPR050833">
    <property type="entry name" value="Poly_Biosynth_Transport"/>
</dbReference>
<dbReference type="PANTHER" id="PTHR30250:SF11">
    <property type="entry name" value="O-ANTIGEN TRANSPORTER-RELATED"/>
    <property type="match status" value="1"/>
</dbReference>
<dbReference type="STRING" id="271157.SAMN05444396_10480"/>
<keyword evidence="8" id="KW-1185">Reference proteome</keyword>
<feature type="transmembrane region" description="Helical" evidence="6">
    <location>
        <begin position="185"/>
        <end position="204"/>
    </location>
</feature>
<feature type="transmembrane region" description="Helical" evidence="6">
    <location>
        <begin position="159"/>
        <end position="179"/>
    </location>
</feature>
<evidence type="ECO:0000256" key="3">
    <source>
        <dbReference type="ARBA" id="ARBA00022692"/>
    </source>
</evidence>
<feature type="transmembrane region" description="Helical" evidence="6">
    <location>
        <begin position="461"/>
        <end position="479"/>
    </location>
</feature>
<feature type="transmembrane region" description="Helical" evidence="6">
    <location>
        <begin position="436"/>
        <end position="454"/>
    </location>
</feature>
<feature type="transmembrane region" description="Helical" evidence="6">
    <location>
        <begin position="55"/>
        <end position="76"/>
    </location>
</feature>
<organism evidence="7 8">
    <name type="scientific">Flavobacterium segetis</name>
    <dbReference type="NCBI Taxonomy" id="271157"/>
    <lineage>
        <taxon>Bacteria</taxon>
        <taxon>Pseudomonadati</taxon>
        <taxon>Bacteroidota</taxon>
        <taxon>Flavobacteriia</taxon>
        <taxon>Flavobacteriales</taxon>
        <taxon>Flavobacteriaceae</taxon>
        <taxon>Flavobacterium</taxon>
    </lineage>
</organism>
<protein>
    <submittedName>
        <fullName evidence="7">Membrane protein involved in the export of O-antigen and teichoic acid</fullName>
    </submittedName>
</protein>
<evidence type="ECO:0000256" key="5">
    <source>
        <dbReference type="ARBA" id="ARBA00023136"/>
    </source>
</evidence>
<sequence length="498" mass="56405">MEVKTNESHKTILKTTGVFGFSQLLKILVGLIGSKFVALFLGTSGIGIVGLLQNTLAIIISITGFGINISGVRMVAISYSKNDQQEFSKTILVLKRWSVATGLLGVLLTIVLAQPLSIWTFGSDKYVNWFFLLSINFIFSSLAVNKMVLLQGTRSIKEIAVSTVIYAVLITCCIVPIYYFFRMDGIVAVLVLTAVLNYFVNWFFARKIKLVRVQVSITETFSRGKEMIQLGFLLSINVIFGHLMAYFLKLYFNYQNASESVLGLYVVASTLLITYVGMVFSAMSTDFYPRLTTAHDDNEKVKEMVNDQIEIALLLITPLILLFYFLAPLVIKLLYSKDFIDVVLILKFALVAIIVKAIIWPLAFIILAKGEKKLYFKQELVSDFVNISFTILLYELLGLLGIGLAMLLNYIFYGFYVYEVVKNKFQFHFRENTKGIVWKSLSLGTAASVIVFFIDYPKSYWILAILCIFSIYFSCLELNKRVNLTQYVQKIKNKFTSN</sequence>
<proteinExistence type="predicted"/>
<evidence type="ECO:0000256" key="4">
    <source>
        <dbReference type="ARBA" id="ARBA00022989"/>
    </source>
</evidence>
<name>A0A1M5GQ11_9FLAO</name>
<feature type="transmembrane region" description="Helical" evidence="6">
    <location>
        <begin position="230"/>
        <end position="252"/>
    </location>
</feature>
<feature type="transmembrane region" description="Helical" evidence="6">
    <location>
        <begin position="343"/>
        <end position="368"/>
    </location>
</feature>
<evidence type="ECO:0000256" key="6">
    <source>
        <dbReference type="SAM" id="Phobius"/>
    </source>
</evidence>
<dbReference type="AlphaFoldDB" id="A0A1M5GQ11"/>
<dbReference type="Pfam" id="PF13440">
    <property type="entry name" value="Polysacc_synt_3"/>
    <property type="match status" value="1"/>
</dbReference>
<reference evidence="8" key="1">
    <citation type="submission" date="2016-11" db="EMBL/GenBank/DDBJ databases">
        <authorList>
            <person name="Varghese N."/>
            <person name="Submissions S."/>
        </authorList>
    </citation>
    <scope>NUCLEOTIDE SEQUENCE [LARGE SCALE GENOMIC DNA]</scope>
    <source>
        <strain evidence="8">DSM 19741</strain>
    </source>
</reference>
<dbReference type="OrthoDB" id="9769862at2"/>
<evidence type="ECO:0000313" key="7">
    <source>
        <dbReference type="EMBL" id="SHG05796.1"/>
    </source>
</evidence>
<evidence type="ECO:0000256" key="1">
    <source>
        <dbReference type="ARBA" id="ARBA00004651"/>
    </source>
</evidence>
<evidence type="ECO:0000256" key="2">
    <source>
        <dbReference type="ARBA" id="ARBA00022475"/>
    </source>
</evidence>
<dbReference type="Proteomes" id="UP000184036">
    <property type="component" value="Unassembled WGS sequence"/>
</dbReference>
<comment type="subcellular location">
    <subcellularLocation>
        <location evidence="1">Cell membrane</location>
        <topology evidence="1">Multi-pass membrane protein</topology>
    </subcellularLocation>
</comment>
<feature type="transmembrane region" description="Helical" evidence="6">
    <location>
        <begin position="126"/>
        <end position="147"/>
    </location>
</feature>
<feature type="transmembrane region" description="Helical" evidence="6">
    <location>
        <begin position="24"/>
        <end position="49"/>
    </location>
</feature>
<feature type="transmembrane region" description="Helical" evidence="6">
    <location>
        <begin position="264"/>
        <end position="288"/>
    </location>
</feature>
<dbReference type="RefSeq" id="WP_072989972.1">
    <property type="nucleotide sequence ID" value="NZ_FQWE01000004.1"/>
</dbReference>
<keyword evidence="4 6" id="KW-1133">Transmembrane helix</keyword>
<feature type="transmembrane region" description="Helical" evidence="6">
    <location>
        <begin position="389"/>
        <end position="416"/>
    </location>
</feature>
<dbReference type="GO" id="GO:0005886">
    <property type="term" value="C:plasma membrane"/>
    <property type="evidence" value="ECO:0007669"/>
    <property type="project" value="UniProtKB-SubCell"/>
</dbReference>